<feature type="chain" id="PRO_5011714495" evidence="1">
    <location>
        <begin position="18"/>
        <end position="210"/>
    </location>
</feature>
<proteinExistence type="predicted"/>
<feature type="signal peptide" evidence="1">
    <location>
        <begin position="1"/>
        <end position="17"/>
    </location>
</feature>
<evidence type="ECO:0000313" key="3">
    <source>
        <dbReference type="Proteomes" id="UP000199403"/>
    </source>
</evidence>
<dbReference type="Proteomes" id="UP000199403">
    <property type="component" value="Unassembled WGS sequence"/>
</dbReference>
<sequence>MLPFVYFLLLTTMHAFSGTLGAGQTEGLIFREDWKEIPAETPVTAAHLTHPELELHLYGAAKTQLKKSNHPEIPNDPFYIWSGTCEGNWAMALALKNGLAMDLTGNGKVIWKTRQSGFRHLRVLVQLTDGSWLVSEEGSSESADWQVSTFHLDKIGWRKLNMERITEGAKVTDPDLSAVQKIGMSDLMAGGGSPASSRLDWLEVHGTVRQ</sequence>
<gene>
    <name evidence="2" type="ORF">SAMN05192553_104181</name>
</gene>
<dbReference type="OrthoDB" id="838643at2"/>
<name>A0A1H6Z328_9BACT</name>
<protein>
    <submittedName>
        <fullName evidence="2">Uncharacterized protein</fullName>
    </submittedName>
</protein>
<evidence type="ECO:0000313" key="2">
    <source>
        <dbReference type="EMBL" id="SEJ47798.1"/>
    </source>
</evidence>
<reference evidence="3" key="1">
    <citation type="submission" date="2016-10" db="EMBL/GenBank/DDBJ databases">
        <authorList>
            <person name="Varghese N."/>
            <person name="Submissions S."/>
        </authorList>
    </citation>
    <scope>NUCLEOTIDE SEQUENCE [LARGE SCALE GENOMIC DNA]</scope>
    <source>
        <strain evidence="3">IBRC-M 10761</strain>
    </source>
</reference>
<dbReference type="EMBL" id="FNZH01000004">
    <property type="protein sequence ID" value="SEJ47798.1"/>
    <property type="molecule type" value="Genomic_DNA"/>
</dbReference>
<keyword evidence="3" id="KW-1185">Reference proteome</keyword>
<accession>A0A1H6Z328</accession>
<dbReference type="AlphaFoldDB" id="A0A1H6Z328"/>
<keyword evidence="1" id="KW-0732">Signal</keyword>
<organism evidence="2 3">
    <name type="scientific">Cyclobacterium xiamenense</name>
    <dbReference type="NCBI Taxonomy" id="1297121"/>
    <lineage>
        <taxon>Bacteria</taxon>
        <taxon>Pseudomonadati</taxon>
        <taxon>Bacteroidota</taxon>
        <taxon>Cytophagia</taxon>
        <taxon>Cytophagales</taxon>
        <taxon>Cyclobacteriaceae</taxon>
        <taxon>Cyclobacterium</taxon>
    </lineage>
</organism>
<evidence type="ECO:0000256" key="1">
    <source>
        <dbReference type="SAM" id="SignalP"/>
    </source>
</evidence>
<dbReference type="RefSeq" id="WP_143057631.1">
    <property type="nucleotide sequence ID" value="NZ_FNZH01000004.1"/>
</dbReference>